<feature type="transmembrane region" description="Helical" evidence="1">
    <location>
        <begin position="328"/>
        <end position="352"/>
    </location>
</feature>
<dbReference type="EMBL" id="CAEZTM010000068">
    <property type="protein sequence ID" value="CAB4578639.1"/>
    <property type="molecule type" value="Genomic_DNA"/>
</dbReference>
<feature type="transmembrane region" description="Helical" evidence="1">
    <location>
        <begin position="300"/>
        <end position="322"/>
    </location>
</feature>
<dbReference type="SUPFAM" id="SSF55874">
    <property type="entry name" value="ATPase domain of HSP90 chaperone/DNA topoisomerase II/histidine kinase"/>
    <property type="match status" value="1"/>
</dbReference>
<gene>
    <name evidence="2" type="ORF">UFOPK1684_01225</name>
    <name evidence="3" type="ORF">UFOPK2158_01250</name>
</gene>
<feature type="transmembrane region" description="Helical" evidence="1">
    <location>
        <begin position="77"/>
        <end position="97"/>
    </location>
</feature>
<organism evidence="2">
    <name type="scientific">freshwater metagenome</name>
    <dbReference type="NCBI Taxonomy" id="449393"/>
    <lineage>
        <taxon>unclassified sequences</taxon>
        <taxon>metagenomes</taxon>
        <taxon>ecological metagenomes</taxon>
    </lineage>
</organism>
<proteinExistence type="predicted"/>
<keyword evidence="1" id="KW-1133">Transmembrane helix</keyword>
<feature type="transmembrane region" description="Helical" evidence="1">
    <location>
        <begin position="12"/>
        <end position="32"/>
    </location>
</feature>
<protein>
    <submittedName>
        <fullName evidence="2">Unannotated protein</fullName>
    </submittedName>
</protein>
<feature type="transmembrane region" description="Helical" evidence="1">
    <location>
        <begin position="47"/>
        <end position="68"/>
    </location>
</feature>
<sequence>MDFIRRYLTSANYLSWPVVVVSVGILLSGHLLDTPLNGTENIPQRSLLLVANQAAFFLMLWACDWLVLRRISESHRWLALWGTVVILAAGWGVIFTWQLWQLDFTPTFDFAPRIRGWLMSLSVMTALVAMAYGLVAESARLQRQQADVAERIERLQSLGAKRREADSAVIASIRSQLEETLAQARPDSAEATLRSLRSAIDDIIRPVTQMLTAQGPPPATQMTARPPISWRTIGRRFADFAEAAIIPGALLFAVSSFPSVSTVMGVGPALIVLVLIFLQLIITTFLLDRLSRFLPRRMQAAAFILVLVVSAAIGALVFWPVVPWGDPLGYFLAFIIRYTLFGTLAVVMAIAYDENRRTSDFVARNQADVEWGLARAHEIDRHQNQLLATVLHGKWQAVLAAAAARLQIALREGASTREALVIARADTGQLSLEDLPAEEAPRSLREAVSETISLWEGVAEIVWKPEADVLELVDADPVCSRLCAELILELCTNAIKHASASEIEVSLAKVDHRVVRLVVRNNGEPYRQDQPGYGSRLLEHSCIRWSATDEMGGTVVSAEAPWSAH</sequence>
<name>A0A6J6ETH4_9ZZZZ</name>
<accession>A0A6J6ETH4</accession>
<evidence type="ECO:0000313" key="2">
    <source>
        <dbReference type="EMBL" id="CAB4578639.1"/>
    </source>
</evidence>
<feature type="transmembrane region" description="Helical" evidence="1">
    <location>
        <begin position="266"/>
        <end position="288"/>
    </location>
</feature>
<feature type="transmembrane region" description="Helical" evidence="1">
    <location>
        <begin position="240"/>
        <end position="260"/>
    </location>
</feature>
<dbReference type="AlphaFoldDB" id="A0A6J6ETH4"/>
<dbReference type="EMBL" id="CAEZVY010000161">
    <property type="protein sequence ID" value="CAB4651897.1"/>
    <property type="molecule type" value="Genomic_DNA"/>
</dbReference>
<evidence type="ECO:0000313" key="3">
    <source>
        <dbReference type="EMBL" id="CAB4651897.1"/>
    </source>
</evidence>
<feature type="transmembrane region" description="Helical" evidence="1">
    <location>
        <begin position="117"/>
        <end position="135"/>
    </location>
</feature>
<reference evidence="2" key="1">
    <citation type="submission" date="2020-05" db="EMBL/GenBank/DDBJ databases">
        <authorList>
            <person name="Chiriac C."/>
            <person name="Salcher M."/>
            <person name="Ghai R."/>
            <person name="Kavagutti S V."/>
        </authorList>
    </citation>
    <scope>NUCLEOTIDE SEQUENCE</scope>
</reference>
<keyword evidence="1" id="KW-0812">Transmembrane</keyword>
<dbReference type="InterPro" id="IPR036890">
    <property type="entry name" value="HATPase_C_sf"/>
</dbReference>
<evidence type="ECO:0000256" key="1">
    <source>
        <dbReference type="SAM" id="Phobius"/>
    </source>
</evidence>
<dbReference type="Gene3D" id="3.30.565.10">
    <property type="entry name" value="Histidine kinase-like ATPase, C-terminal domain"/>
    <property type="match status" value="1"/>
</dbReference>
<keyword evidence="1" id="KW-0472">Membrane</keyword>